<reference evidence="2 3" key="1">
    <citation type="submission" date="2019-05" db="EMBL/GenBank/DDBJ databases">
        <title>Another draft genome of Portunus trituberculatus and its Hox gene families provides insights of decapod evolution.</title>
        <authorList>
            <person name="Jeong J.-H."/>
            <person name="Song I."/>
            <person name="Kim S."/>
            <person name="Choi T."/>
            <person name="Kim D."/>
            <person name="Ryu S."/>
            <person name="Kim W."/>
        </authorList>
    </citation>
    <scope>NUCLEOTIDE SEQUENCE [LARGE SCALE GENOMIC DNA]</scope>
    <source>
        <tissue evidence="2">Muscle</tissue>
    </source>
</reference>
<sequence>MQVAEVKDPGRLPLPVPNDPGRGPARSSVHPPPILPSLPLTASLQLLEGRLTPLPCLSLPAIPTLHQNRVSEKGQGGGRRGRERGMDSGSFLQLPVPYLASRGRRPQLYVSRGERREAWGEGEELLISPASTDRCSVKWKIVAMPTSVSSRVTFPPSLTLSHKSRSKYYWCDNF</sequence>
<dbReference type="Proteomes" id="UP000324222">
    <property type="component" value="Unassembled WGS sequence"/>
</dbReference>
<protein>
    <submittedName>
        <fullName evidence="2">Uncharacterized protein</fullName>
    </submittedName>
</protein>
<dbReference type="AlphaFoldDB" id="A0A5B7JBE0"/>
<feature type="region of interest" description="Disordered" evidence="1">
    <location>
        <begin position="1"/>
        <end position="33"/>
    </location>
</feature>
<dbReference type="EMBL" id="VSRR010101370">
    <property type="protein sequence ID" value="MPC95221.1"/>
    <property type="molecule type" value="Genomic_DNA"/>
</dbReference>
<accession>A0A5B7JBE0</accession>
<organism evidence="2 3">
    <name type="scientific">Portunus trituberculatus</name>
    <name type="common">Swimming crab</name>
    <name type="synonym">Neptunus trituberculatus</name>
    <dbReference type="NCBI Taxonomy" id="210409"/>
    <lineage>
        <taxon>Eukaryota</taxon>
        <taxon>Metazoa</taxon>
        <taxon>Ecdysozoa</taxon>
        <taxon>Arthropoda</taxon>
        <taxon>Crustacea</taxon>
        <taxon>Multicrustacea</taxon>
        <taxon>Malacostraca</taxon>
        <taxon>Eumalacostraca</taxon>
        <taxon>Eucarida</taxon>
        <taxon>Decapoda</taxon>
        <taxon>Pleocyemata</taxon>
        <taxon>Brachyura</taxon>
        <taxon>Eubrachyura</taxon>
        <taxon>Portunoidea</taxon>
        <taxon>Portunidae</taxon>
        <taxon>Portuninae</taxon>
        <taxon>Portunus</taxon>
    </lineage>
</organism>
<feature type="region of interest" description="Disordered" evidence="1">
    <location>
        <begin position="67"/>
        <end position="88"/>
    </location>
</feature>
<evidence type="ECO:0000313" key="3">
    <source>
        <dbReference type="Proteomes" id="UP000324222"/>
    </source>
</evidence>
<comment type="caution">
    <text evidence="2">The sequence shown here is derived from an EMBL/GenBank/DDBJ whole genome shotgun (WGS) entry which is preliminary data.</text>
</comment>
<keyword evidence="3" id="KW-1185">Reference proteome</keyword>
<name>A0A5B7JBE0_PORTR</name>
<evidence type="ECO:0000313" key="2">
    <source>
        <dbReference type="EMBL" id="MPC95221.1"/>
    </source>
</evidence>
<proteinExistence type="predicted"/>
<gene>
    <name evidence="2" type="ORF">E2C01_090422</name>
</gene>
<feature type="compositionally biased region" description="Basic and acidic residues" evidence="1">
    <location>
        <begin position="1"/>
        <end position="10"/>
    </location>
</feature>
<evidence type="ECO:0000256" key="1">
    <source>
        <dbReference type="SAM" id="MobiDB-lite"/>
    </source>
</evidence>